<evidence type="ECO:0000313" key="2">
    <source>
        <dbReference type="Proteomes" id="UP000762676"/>
    </source>
</evidence>
<dbReference type="AlphaFoldDB" id="A0AAV4HGP4"/>
<protein>
    <submittedName>
        <fullName evidence="1">Phosphoglucomutase-3</fullName>
    </submittedName>
</protein>
<gene>
    <name evidence="1" type="ORF">ElyMa_006301900</name>
</gene>
<proteinExistence type="predicted"/>
<comment type="caution">
    <text evidence="1">The sequence shown here is derived from an EMBL/GenBank/DDBJ whole genome shotgun (WGS) entry which is preliminary data.</text>
</comment>
<dbReference type="EMBL" id="BMAT01012668">
    <property type="protein sequence ID" value="GFR96595.1"/>
    <property type="molecule type" value="Genomic_DNA"/>
</dbReference>
<sequence length="103" mass="12169">MPDDERCQQFADYLLHNYVQTTSRFQPEIWACFTKDNRTTNACESFHFHLSRMFYSPSPNIFVFMENLRLIETEASLKRKKLQTIQIFAEARKTEIGKARGSP</sequence>
<organism evidence="1 2">
    <name type="scientific">Elysia marginata</name>
    <dbReference type="NCBI Taxonomy" id="1093978"/>
    <lineage>
        <taxon>Eukaryota</taxon>
        <taxon>Metazoa</taxon>
        <taxon>Spiralia</taxon>
        <taxon>Lophotrochozoa</taxon>
        <taxon>Mollusca</taxon>
        <taxon>Gastropoda</taxon>
        <taxon>Heterobranchia</taxon>
        <taxon>Euthyneura</taxon>
        <taxon>Panpulmonata</taxon>
        <taxon>Sacoglossa</taxon>
        <taxon>Placobranchoidea</taxon>
        <taxon>Plakobranchidae</taxon>
        <taxon>Elysia</taxon>
    </lineage>
</organism>
<reference evidence="1 2" key="1">
    <citation type="journal article" date="2021" name="Elife">
        <title>Chloroplast acquisition without the gene transfer in kleptoplastic sea slugs, Plakobranchus ocellatus.</title>
        <authorList>
            <person name="Maeda T."/>
            <person name="Takahashi S."/>
            <person name="Yoshida T."/>
            <person name="Shimamura S."/>
            <person name="Takaki Y."/>
            <person name="Nagai Y."/>
            <person name="Toyoda A."/>
            <person name="Suzuki Y."/>
            <person name="Arimoto A."/>
            <person name="Ishii H."/>
            <person name="Satoh N."/>
            <person name="Nishiyama T."/>
            <person name="Hasebe M."/>
            <person name="Maruyama T."/>
            <person name="Minagawa J."/>
            <person name="Obokata J."/>
            <person name="Shigenobu S."/>
        </authorList>
    </citation>
    <scope>NUCLEOTIDE SEQUENCE [LARGE SCALE GENOMIC DNA]</scope>
</reference>
<name>A0AAV4HGP4_9GAST</name>
<accession>A0AAV4HGP4</accession>
<evidence type="ECO:0000313" key="1">
    <source>
        <dbReference type="EMBL" id="GFR96595.1"/>
    </source>
</evidence>
<keyword evidence="2" id="KW-1185">Reference proteome</keyword>
<dbReference type="Proteomes" id="UP000762676">
    <property type="component" value="Unassembled WGS sequence"/>
</dbReference>